<reference evidence="2" key="1">
    <citation type="submission" date="2023-03" db="UniProtKB">
        <authorList>
            <consortium name="EnsemblPlants"/>
        </authorList>
    </citation>
    <scope>IDENTIFICATION</scope>
</reference>
<name>A0A9I9DG05_CUCME</name>
<dbReference type="SUPFAM" id="SSF53223">
    <property type="entry name" value="Aminoacid dehydrogenase-like, N-terminal domain"/>
    <property type="match status" value="1"/>
</dbReference>
<dbReference type="GO" id="GO:0005739">
    <property type="term" value="C:mitochondrion"/>
    <property type="evidence" value="ECO:0007669"/>
    <property type="project" value="TreeGrafter"/>
</dbReference>
<dbReference type="InterPro" id="IPR012301">
    <property type="entry name" value="Malic_N_dom"/>
</dbReference>
<evidence type="ECO:0000313" key="2">
    <source>
        <dbReference type="EnsemblPlants" id="MELO3C018058.2.1"/>
    </source>
</evidence>
<protein>
    <recommendedName>
        <fullName evidence="1">Malic enzyme N-terminal domain-containing protein</fullName>
    </recommendedName>
</protein>
<dbReference type="InterPro" id="IPR046346">
    <property type="entry name" value="Aminoacid_DH-like_N_sf"/>
</dbReference>
<dbReference type="AlphaFoldDB" id="A0A9I9DG05"/>
<dbReference type="Gramene" id="MELO3C018058.2.1">
    <property type="protein sequence ID" value="MELO3C018058.2.1"/>
    <property type="gene ID" value="MELO3C018058.2"/>
</dbReference>
<organism evidence="2">
    <name type="scientific">Cucumis melo</name>
    <name type="common">Muskmelon</name>
    <dbReference type="NCBI Taxonomy" id="3656"/>
    <lineage>
        <taxon>Eukaryota</taxon>
        <taxon>Viridiplantae</taxon>
        <taxon>Streptophyta</taxon>
        <taxon>Embryophyta</taxon>
        <taxon>Tracheophyta</taxon>
        <taxon>Spermatophyta</taxon>
        <taxon>Magnoliopsida</taxon>
        <taxon>eudicotyledons</taxon>
        <taxon>Gunneridae</taxon>
        <taxon>Pentapetalae</taxon>
        <taxon>rosids</taxon>
        <taxon>fabids</taxon>
        <taxon>Cucurbitales</taxon>
        <taxon>Cucurbitaceae</taxon>
        <taxon>Benincaseae</taxon>
        <taxon>Cucumis</taxon>
    </lineage>
</organism>
<dbReference type="GO" id="GO:0004471">
    <property type="term" value="F:malate dehydrogenase (decarboxylating) (NAD+) activity"/>
    <property type="evidence" value="ECO:0007669"/>
    <property type="project" value="TreeGrafter"/>
</dbReference>
<sequence length="84" mass="9889">MESYRLLERNTHGQPDGIVSLAKWRILNRLHDRNKTLYYRVLIDNIRNFAPIIYTPTVGLVCQTILGYSDVHMECIQVQKTKEK</sequence>
<dbReference type="GO" id="GO:0006108">
    <property type="term" value="P:malate metabolic process"/>
    <property type="evidence" value="ECO:0007669"/>
    <property type="project" value="TreeGrafter"/>
</dbReference>
<evidence type="ECO:0000259" key="1">
    <source>
        <dbReference type="Pfam" id="PF00390"/>
    </source>
</evidence>
<dbReference type="Gene3D" id="1.20.1370.30">
    <property type="match status" value="1"/>
</dbReference>
<dbReference type="PANTHER" id="PTHR23406">
    <property type="entry name" value="MALIC ENZYME-RELATED"/>
    <property type="match status" value="1"/>
</dbReference>
<accession>A0A9I9DG05</accession>
<dbReference type="PANTHER" id="PTHR23406:SF73">
    <property type="entry name" value="NAD-DEPENDENT MALIC ENZYME 2, MITOCHONDRIAL"/>
    <property type="match status" value="1"/>
</dbReference>
<feature type="domain" description="Malic enzyme N-terminal" evidence="1">
    <location>
        <begin position="31"/>
        <end position="66"/>
    </location>
</feature>
<dbReference type="Pfam" id="PF00390">
    <property type="entry name" value="malic"/>
    <property type="match status" value="1"/>
</dbReference>
<proteinExistence type="predicted"/>
<dbReference type="EnsemblPlants" id="MELO3C018058.2.1">
    <property type="protein sequence ID" value="MELO3C018058.2.1"/>
    <property type="gene ID" value="MELO3C018058.2"/>
</dbReference>